<evidence type="ECO:0000256" key="2">
    <source>
        <dbReference type="SAM" id="SignalP"/>
    </source>
</evidence>
<dbReference type="PROSITE" id="PS51257">
    <property type="entry name" value="PROKAR_LIPOPROTEIN"/>
    <property type="match status" value="1"/>
</dbReference>
<dbReference type="AlphaFoldDB" id="D0LLX9"/>
<evidence type="ECO:0000313" key="4">
    <source>
        <dbReference type="Proteomes" id="UP000001880"/>
    </source>
</evidence>
<organism evidence="3 4">
    <name type="scientific">Haliangium ochraceum (strain DSM 14365 / JCM 11303 / SMP-2)</name>
    <dbReference type="NCBI Taxonomy" id="502025"/>
    <lineage>
        <taxon>Bacteria</taxon>
        <taxon>Pseudomonadati</taxon>
        <taxon>Myxococcota</taxon>
        <taxon>Polyangia</taxon>
        <taxon>Haliangiales</taxon>
        <taxon>Kofleriaceae</taxon>
        <taxon>Haliangium</taxon>
    </lineage>
</organism>
<evidence type="ECO:0000313" key="3">
    <source>
        <dbReference type="EMBL" id="ACY15157.1"/>
    </source>
</evidence>
<proteinExistence type="predicted"/>
<feature type="region of interest" description="Disordered" evidence="1">
    <location>
        <begin position="169"/>
        <end position="243"/>
    </location>
</feature>
<dbReference type="OrthoDB" id="5507915at2"/>
<evidence type="ECO:0000256" key="1">
    <source>
        <dbReference type="SAM" id="MobiDB-lite"/>
    </source>
</evidence>
<feature type="compositionally biased region" description="Low complexity" evidence="1">
    <location>
        <begin position="195"/>
        <end position="219"/>
    </location>
</feature>
<dbReference type="eggNOG" id="ENOG50327JE">
    <property type="taxonomic scope" value="Bacteria"/>
</dbReference>
<feature type="chain" id="PRO_5003010704" evidence="2">
    <location>
        <begin position="22"/>
        <end position="243"/>
    </location>
</feature>
<gene>
    <name evidence="3" type="ordered locus">Hoch_2624</name>
</gene>
<feature type="signal peptide" evidence="2">
    <location>
        <begin position="1"/>
        <end position="21"/>
    </location>
</feature>
<keyword evidence="4" id="KW-1185">Reference proteome</keyword>
<protein>
    <submittedName>
        <fullName evidence="3">Putative secreted protein</fullName>
    </submittedName>
</protein>
<dbReference type="Proteomes" id="UP000001880">
    <property type="component" value="Chromosome"/>
</dbReference>
<feature type="compositionally biased region" description="Basic residues" evidence="1">
    <location>
        <begin position="231"/>
        <end position="243"/>
    </location>
</feature>
<dbReference type="KEGG" id="hoh:Hoch_2624"/>
<dbReference type="STRING" id="502025.Hoch_2624"/>
<feature type="compositionally biased region" description="Polar residues" evidence="1">
    <location>
        <begin position="169"/>
        <end position="180"/>
    </location>
</feature>
<dbReference type="RefSeq" id="WP_012827765.1">
    <property type="nucleotide sequence ID" value="NC_013440.1"/>
</dbReference>
<dbReference type="HOGENOM" id="CLU_1151217_0_0_7"/>
<reference evidence="3 4" key="1">
    <citation type="journal article" date="2010" name="Stand. Genomic Sci.">
        <title>Complete genome sequence of Haliangium ochraceum type strain (SMP-2).</title>
        <authorList>
            <consortium name="US DOE Joint Genome Institute (JGI-PGF)"/>
            <person name="Ivanova N."/>
            <person name="Daum C."/>
            <person name="Lang E."/>
            <person name="Abt B."/>
            <person name="Kopitz M."/>
            <person name="Saunders E."/>
            <person name="Lapidus A."/>
            <person name="Lucas S."/>
            <person name="Glavina Del Rio T."/>
            <person name="Nolan M."/>
            <person name="Tice H."/>
            <person name="Copeland A."/>
            <person name="Cheng J.F."/>
            <person name="Chen F."/>
            <person name="Bruce D."/>
            <person name="Goodwin L."/>
            <person name="Pitluck S."/>
            <person name="Mavromatis K."/>
            <person name="Pati A."/>
            <person name="Mikhailova N."/>
            <person name="Chen A."/>
            <person name="Palaniappan K."/>
            <person name="Land M."/>
            <person name="Hauser L."/>
            <person name="Chang Y.J."/>
            <person name="Jeffries C.D."/>
            <person name="Detter J.C."/>
            <person name="Brettin T."/>
            <person name="Rohde M."/>
            <person name="Goker M."/>
            <person name="Bristow J."/>
            <person name="Markowitz V."/>
            <person name="Eisen J.A."/>
            <person name="Hugenholtz P."/>
            <person name="Kyrpides N.C."/>
            <person name="Klenk H.P."/>
        </authorList>
    </citation>
    <scope>NUCLEOTIDE SEQUENCE [LARGE SCALE GENOMIC DNA]</scope>
    <source>
        <strain evidence="4">DSM 14365 / CIP 107738 / JCM 11303 / AJ 13395 / SMP-2</strain>
    </source>
</reference>
<sequence>MQIRSISAIALTAIITTVALAGCTRDEGTERWAATSNTNVDIDWDKVQEAYKTAEGPKDFETKVNEIYEGDELISVAVEDKDAKTQQVTGFFDQNVNGTIDEGEKIFEIQRDIVSDEQAQYQVQGYGHYGHYRHTSMWDIAGGVVVGSMLANALMPGYRPMYSQPYVTSSARRGQLNSHRSSYRAANPSRFQKASGSGRSYGSKGSSWGSRSSGSRSFGSRGGGGFGIDSRRRRKKRIVRLDA</sequence>
<dbReference type="EMBL" id="CP001804">
    <property type="protein sequence ID" value="ACY15157.1"/>
    <property type="molecule type" value="Genomic_DNA"/>
</dbReference>
<accession>D0LLX9</accession>
<keyword evidence="2" id="KW-0732">Signal</keyword>
<name>D0LLX9_HALO1</name>